<evidence type="ECO:0000256" key="5">
    <source>
        <dbReference type="ARBA" id="ARBA00022756"/>
    </source>
</evidence>
<dbReference type="InterPro" id="IPR004472">
    <property type="entry name" value="DTB_synth_BioD"/>
</dbReference>
<comment type="subcellular location">
    <subcellularLocation>
        <location evidence="9">Cytoplasm</location>
    </subcellularLocation>
</comment>
<evidence type="ECO:0000313" key="12">
    <source>
        <dbReference type="Proteomes" id="UP000051494"/>
    </source>
</evidence>
<evidence type="ECO:0000256" key="7">
    <source>
        <dbReference type="ARBA" id="ARBA00022842"/>
    </source>
</evidence>
<feature type="binding site" evidence="9">
    <location>
        <begin position="12"/>
        <end position="17"/>
    </location>
    <ligand>
        <name>ATP</name>
        <dbReference type="ChEBI" id="CHEBI:30616"/>
    </ligand>
</feature>
<dbReference type="PANTHER" id="PTHR43210">
    <property type="entry name" value="DETHIOBIOTIN SYNTHETASE"/>
    <property type="match status" value="1"/>
</dbReference>
<reference evidence="10" key="1">
    <citation type="submission" date="2015-09" db="EMBL/GenBank/DDBJ databases">
        <title>Draft Genome Sequences of Two Novel Amoeba-resistant Intranuclear Bacteria, Candidatus Berkiella cookevillensis and Candidatus Berkiella aquae.</title>
        <authorList>
            <person name="Mehari Y.T."/>
            <person name="Arivett B.A."/>
            <person name="Farone A.L."/>
            <person name="Gunderson J.H."/>
            <person name="Farone M.B."/>
        </authorList>
    </citation>
    <scope>NUCLEOTIDE SEQUENCE [LARGE SCALE GENOMIC DNA]</scope>
    <source>
        <strain evidence="10">CC99</strain>
    </source>
</reference>
<evidence type="ECO:0000313" key="11">
    <source>
        <dbReference type="EMBL" id="MCS5709624.1"/>
    </source>
</evidence>
<dbReference type="SUPFAM" id="SSF52540">
    <property type="entry name" value="P-loop containing nucleoside triphosphate hydrolases"/>
    <property type="match status" value="1"/>
</dbReference>
<dbReference type="GO" id="GO:0005829">
    <property type="term" value="C:cytosol"/>
    <property type="evidence" value="ECO:0007669"/>
    <property type="project" value="TreeGrafter"/>
</dbReference>
<evidence type="ECO:0000256" key="6">
    <source>
        <dbReference type="ARBA" id="ARBA00022840"/>
    </source>
</evidence>
<dbReference type="PATRIC" id="fig|1590042.3.peg.1203"/>
<dbReference type="PANTHER" id="PTHR43210:SF2">
    <property type="entry name" value="ATP-DEPENDENT DETHIOBIOTIN SYNTHETASE BIOD 2"/>
    <property type="match status" value="1"/>
</dbReference>
<dbReference type="GO" id="GO:0005524">
    <property type="term" value="F:ATP binding"/>
    <property type="evidence" value="ECO:0007669"/>
    <property type="project" value="UniProtKB-UniRule"/>
</dbReference>
<comment type="catalytic activity">
    <reaction evidence="8">
        <text>(7R,8S)-8-amino-7-(carboxyamino)nonanoate + ATP = (4R,5S)-dethiobiotin + ADP + phosphate + H(+)</text>
        <dbReference type="Rhea" id="RHEA:63684"/>
        <dbReference type="ChEBI" id="CHEBI:15378"/>
        <dbReference type="ChEBI" id="CHEBI:30616"/>
        <dbReference type="ChEBI" id="CHEBI:43474"/>
        <dbReference type="ChEBI" id="CHEBI:149470"/>
        <dbReference type="ChEBI" id="CHEBI:149473"/>
        <dbReference type="ChEBI" id="CHEBI:456216"/>
    </reaction>
</comment>
<feature type="binding site" evidence="9">
    <location>
        <begin position="181"/>
        <end position="182"/>
    </location>
    <ligand>
        <name>ATP</name>
        <dbReference type="ChEBI" id="CHEBI:30616"/>
    </ligand>
</feature>
<dbReference type="GO" id="GO:0009102">
    <property type="term" value="P:biotin biosynthetic process"/>
    <property type="evidence" value="ECO:0007669"/>
    <property type="project" value="UniProtKB-UniRule"/>
</dbReference>
<dbReference type="Gene3D" id="3.40.50.300">
    <property type="entry name" value="P-loop containing nucleotide triphosphate hydrolases"/>
    <property type="match status" value="1"/>
</dbReference>
<evidence type="ECO:0000256" key="3">
    <source>
        <dbReference type="ARBA" id="ARBA00022723"/>
    </source>
</evidence>
<protein>
    <recommendedName>
        <fullName evidence="9">ATP-dependent dethiobiotin synthetase BioD</fullName>
        <ecNumber evidence="9">6.3.3.3</ecNumber>
    </recommendedName>
    <alternativeName>
        <fullName evidence="9">DTB synthetase</fullName>
        <shortName evidence="9">DTBS</shortName>
    </alternativeName>
    <alternativeName>
        <fullName evidence="9">Dethiobiotin synthase</fullName>
    </alternativeName>
</protein>
<keyword evidence="5 9" id="KW-0093">Biotin biosynthesis</keyword>
<name>A0A0Q9YPM6_9GAMM</name>
<keyword evidence="12" id="KW-1185">Reference proteome</keyword>
<feature type="binding site" evidence="9">
    <location>
        <position position="121"/>
    </location>
    <ligand>
        <name>Mg(2+)</name>
        <dbReference type="ChEBI" id="CHEBI:18420"/>
    </ligand>
</feature>
<keyword evidence="7 9" id="KW-0460">Magnesium</keyword>
<dbReference type="EMBL" id="LKHV02000001">
    <property type="protein sequence ID" value="MCS5709624.1"/>
    <property type="molecule type" value="Genomic_DNA"/>
</dbReference>
<evidence type="ECO:0000256" key="8">
    <source>
        <dbReference type="ARBA" id="ARBA00047386"/>
    </source>
</evidence>
<dbReference type="InterPro" id="IPR027417">
    <property type="entry name" value="P-loop_NTPase"/>
</dbReference>
<proteinExistence type="inferred from homology"/>
<evidence type="ECO:0000256" key="2">
    <source>
        <dbReference type="ARBA" id="ARBA00022598"/>
    </source>
</evidence>
<comment type="caution">
    <text evidence="10">The sequence shown here is derived from an EMBL/GenBank/DDBJ whole genome shotgun (WGS) entry which is preliminary data.</text>
</comment>
<comment type="similarity">
    <text evidence="9">Belongs to the dethiobiotin synthetase family.</text>
</comment>
<comment type="cofactor">
    <cofactor evidence="9">
        <name>Mg(2+)</name>
        <dbReference type="ChEBI" id="CHEBI:18420"/>
    </cofactor>
</comment>
<dbReference type="NCBIfam" id="TIGR00347">
    <property type="entry name" value="bioD"/>
    <property type="match status" value="1"/>
</dbReference>
<evidence type="ECO:0000256" key="4">
    <source>
        <dbReference type="ARBA" id="ARBA00022741"/>
    </source>
</evidence>
<dbReference type="HAMAP" id="MF_00336">
    <property type="entry name" value="BioD"/>
    <property type="match status" value="1"/>
</dbReference>
<keyword evidence="6 9" id="KW-0067">ATP-binding</keyword>
<dbReference type="RefSeq" id="WP_057624299.1">
    <property type="nucleotide sequence ID" value="NZ_LKHV02000001.1"/>
</dbReference>
<dbReference type="STRING" id="437022.CC99x_01189"/>
<comment type="caution">
    <text evidence="9">Lacks conserved residue(s) required for the propagation of feature annotation.</text>
</comment>
<sequence>MTALFITGTSTDIGKTFVLQKLLSLDKKQLNCLDAIKPLISGWPEGEEIAHTDTAKILQAQGKTIHAENIQAISPWRYYSPVAPDLAQLKENRPFQMDALLHFCEDAILNAQKQNKRLLIEGVGGVMSPISQQHTVLDWIAAHALPVMMVTGTYLGSITHLLTALRSCEASKISVKYIVLNESEDSSVSVQDTKESIARYTPLPIYILRRDSVLAQRDLRALYTAVLS</sequence>
<feature type="binding site" evidence="9">
    <location>
        <position position="53"/>
    </location>
    <ligand>
        <name>ATP</name>
        <dbReference type="ChEBI" id="CHEBI:30616"/>
    </ligand>
</feature>
<evidence type="ECO:0000256" key="9">
    <source>
        <dbReference type="HAMAP-Rule" id="MF_00336"/>
    </source>
</evidence>
<accession>A0A0Q9YPM6</accession>
<reference evidence="11" key="3">
    <citation type="submission" date="2021-06" db="EMBL/GenBank/DDBJ databases">
        <title>Genomic Description and Analysis of Intracellular Bacteria, Candidatus Berkiella cookevillensis and Candidatus Berkiella aquae.</title>
        <authorList>
            <person name="Kidane D.T."/>
            <person name="Mehari Y.T."/>
            <person name="Rice F.C."/>
            <person name="Arivett B.A."/>
            <person name="Farone A.L."/>
            <person name="Berk S.G."/>
            <person name="Farone M.B."/>
        </authorList>
    </citation>
    <scope>NUCLEOTIDE SEQUENCE</scope>
    <source>
        <strain evidence="11">CC99</strain>
    </source>
</reference>
<keyword evidence="3 9" id="KW-0479">Metal-binding</keyword>
<feature type="binding site" evidence="9">
    <location>
        <position position="16"/>
    </location>
    <ligand>
        <name>Mg(2+)</name>
        <dbReference type="ChEBI" id="CHEBI:18420"/>
    </ligand>
</feature>
<dbReference type="GO" id="GO:0004141">
    <property type="term" value="F:dethiobiotin synthase activity"/>
    <property type="evidence" value="ECO:0007669"/>
    <property type="project" value="UniProtKB-UniRule"/>
</dbReference>
<reference evidence="11" key="2">
    <citation type="journal article" date="2016" name="Genome Announc.">
        <title>Draft Genome Sequences of Two Novel Amoeba-Resistant Intranuclear Bacteria, 'Candidatus Berkiella cookevillensis' and 'Candidatus Berkiella aquae'.</title>
        <authorList>
            <person name="Mehari Y.T."/>
            <person name="Arivett B.A."/>
            <person name="Farone A.L."/>
            <person name="Gunderson J.H."/>
            <person name="Farone M.B."/>
        </authorList>
    </citation>
    <scope>NUCLEOTIDE SEQUENCE</scope>
    <source>
        <strain evidence="11">CC99</strain>
    </source>
</reference>
<organism evidence="10">
    <name type="scientific">Candidatus Berkiella cookevillensis</name>
    <dbReference type="NCBI Taxonomy" id="437022"/>
    <lineage>
        <taxon>Bacteria</taxon>
        <taxon>Pseudomonadati</taxon>
        <taxon>Pseudomonadota</taxon>
        <taxon>Gammaproteobacteria</taxon>
        <taxon>Candidatus Berkiellales</taxon>
        <taxon>Candidatus Berkiellaceae</taxon>
        <taxon>Candidatus Berkiella</taxon>
    </lineage>
</organism>
<comment type="function">
    <text evidence="9">Catalyzes a mechanistically unusual reaction, the ATP-dependent insertion of CO2 between the N7 and N8 nitrogen atoms of 7,8-diaminopelargonic acid (DAPA, also called 7,8-diammoniononanoate) to form a ureido ring.</text>
</comment>
<feature type="active site" evidence="9">
    <location>
        <position position="37"/>
    </location>
</feature>
<dbReference type="EMBL" id="LKHV01000005">
    <property type="protein sequence ID" value="KRG18708.1"/>
    <property type="molecule type" value="Genomic_DNA"/>
</dbReference>
<dbReference type="OrthoDB" id="9802097at2"/>
<dbReference type="Pfam" id="PF13500">
    <property type="entry name" value="AAA_26"/>
    <property type="match status" value="1"/>
</dbReference>
<feature type="binding site" evidence="9">
    <location>
        <position position="41"/>
    </location>
    <ligand>
        <name>substrate</name>
    </ligand>
</feature>
<evidence type="ECO:0000256" key="1">
    <source>
        <dbReference type="ARBA" id="ARBA00022490"/>
    </source>
</evidence>
<dbReference type="CDD" id="cd03109">
    <property type="entry name" value="DTBS"/>
    <property type="match status" value="1"/>
</dbReference>
<comment type="subunit">
    <text evidence="9">Homodimer.</text>
</comment>
<keyword evidence="2 9" id="KW-0436">Ligase</keyword>
<dbReference type="EC" id="6.3.3.3" evidence="9"/>
<keyword evidence="4 9" id="KW-0547">Nucleotide-binding</keyword>
<evidence type="ECO:0000313" key="10">
    <source>
        <dbReference type="EMBL" id="KRG18708.1"/>
    </source>
</evidence>
<comment type="catalytic activity">
    <reaction evidence="9">
        <text>(7R,8S)-7,8-diammoniononanoate + CO2 + ATP = (4R,5S)-dethiobiotin + ADP + phosphate + 3 H(+)</text>
        <dbReference type="Rhea" id="RHEA:15805"/>
        <dbReference type="ChEBI" id="CHEBI:15378"/>
        <dbReference type="ChEBI" id="CHEBI:16526"/>
        <dbReference type="ChEBI" id="CHEBI:30616"/>
        <dbReference type="ChEBI" id="CHEBI:43474"/>
        <dbReference type="ChEBI" id="CHEBI:149469"/>
        <dbReference type="ChEBI" id="CHEBI:149473"/>
        <dbReference type="ChEBI" id="CHEBI:456216"/>
        <dbReference type="EC" id="6.3.3.3"/>
    </reaction>
</comment>
<dbReference type="AlphaFoldDB" id="A0A0Q9YPM6"/>
<feature type="binding site" evidence="9">
    <location>
        <position position="53"/>
    </location>
    <ligand>
        <name>Mg(2+)</name>
        <dbReference type="ChEBI" id="CHEBI:18420"/>
    </ligand>
</feature>
<feature type="binding site" evidence="9">
    <location>
        <begin position="121"/>
        <end position="124"/>
    </location>
    <ligand>
        <name>ATP</name>
        <dbReference type="ChEBI" id="CHEBI:30616"/>
    </ligand>
</feature>
<dbReference type="Proteomes" id="UP000051494">
    <property type="component" value="Unassembled WGS sequence"/>
</dbReference>
<gene>
    <name evidence="9 10" type="primary">bioD</name>
    <name evidence="10" type="ORF">CC99x_01189</name>
    <name evidence="11" type="ORF">CC99x_012030</name>
</gene>
<dbReference type="PIRSF" id="PIRSF006755">
    <property type="entry name" value="DTB_synth"/>
    <property type="match status" value="1"/>
</dbReference>
<comment type="pathway">
    <text evidence="9">Cofactor biosynthesis; biotin biosynthesis; biotin from 7,8-diaminononanoate: step 1/2.</text>
</comment>
<keyword evidence="1 9" id="KW-0963">Cytoplasm</keyword>
<dbReference type="UniPathway" id="UPA00078">
    <property type="reaction ID" value="UER00161"/>
</dbReference>
<dbReference type="GO" id="GO:0000287">
    <property type="term" value="F:magnesium ion binding"/>
    <property type="evidence" value="ECO:0007669"/>
    <property type="project" value="UniProtKB-UniRule"/>
</dbReference>